<evidence type="ECO:0000256" key="1">
    <source>
        <dbReference type="ARBA" id="ARBA00004888"/>
    </source>
</evidence>
<dbReference type="GO" id="GO:0008865">
    <property type="term" value="F:fructokinase activity"/>
    <property type="evidence" value="ECO:0007669"/>
    <property type="project" value="TreeGrafter"/>
</dbReference>
<accession>A0A6B2L413</accession>
<comment type="catalytic activity">
    <reaction evidence="10">
        <text>D-fructose + ATP = D-fructose 6-phosphate + ADP + H(+)</text>
        <dbReference type="Rhea" id="RHEA:16125"/>
        <dbReference type="ChEBI" id="CHEBI:15378"/>
        <dbReference type="ChEBI" id="CHEBI:30616"/>
        <dbReference type="ChEBI" id="CHEBI:37721"/>
        <dbReference type="ChEBI" id="CHEBI:61527"/>
        <dbReference type="ChEBI" id="CHEBI:456216"/>
        <dbReference type="EC" id="2.7.1.1"/>
    </reaction>
    <physiologicalReaction direction="left-to-right" evidence="10">
        <dbReference type="Rhea" id="RHEA:16126"/>
    </physiologicalReaction>
</comment>
<dbReference type="Pfam" id="PF00349">
    <property type="entry name" value="Hexokinase_1"/>
    <property type="match status" value="1"/>
</dbReference>
<evidence type="ECO:0000256" key="2">
    <source>
        <dbReference type="ARBA" id="ARBA00005028"/>
    </source>
</evidence>
<dbReference type="PANTHER" id="PTHR19443:SF16">
    <property type="entry name" value="HEXOKINASE TYPE 1-RELATED"/>
    <property type="match status" value="1"/>
</dbReference>
<feature type="domain" description="Hexokinase C-terminal" evidence="13">
    <location>
        <begin position="187"/>
        <end position="422"/>
    </location>
</feature>
<evidence type="ECO:0000259" key="13">
    <source>
        <dbReference type="Pfam" id="PF03727"/>
    </source>
</evidence>
<feature type="domain" description="Hexokinase N-terminal" evidence="12">
    <location>
        <begin position="2"/>
        <end position="178"/>
    </location>
</feature>
<dbReference type="AlphaFoldDB" id="A0A6B2L413"/>
<dbReference type="GO" id="GO:0005739">
    <property type="term" value="C:mitochondrion"/>
    <property type="evidence" value="ECO:0007669"/>
    <property type="project" value="TreeGrafter"/>
</dbReference>
<comment type="pathway">
    <text evidence="1">Carbohydrate degradation; glycolysis; D-glyceraldehyde 3-phosphate and glycerone phosphate from D-glucose: step 1/4.</text>
</comment>
<keyword evidence="5 11" id="KW-0547">Nucleotide-binding</keyword>
<dbReference type="Gene3D" id="3.40.367.20">
    <property type="match status" value="1"/>
</dbReference>
<comment type="similarity">
    <text evidence="3 11">Belongs to the hexokinase family.</text>
</comment>
<evidence type="ECO:0000256" key="5">
    <source>
        <dbReference type="ARBA" id="ARBA00022741"/>
    </source>
</evidence>
<comment type="pathway">
    <text evidence="2">Carbohydrate metabolism; hexose metabolism.</text>
</comment>
<keyword evidence="8 11" id="KW-0324">Glycolysis</keyword>
<dbReference type="GO" id="GO:0005829">
    <property type="term" value="C:cytosol"/>
    <property type="evidence" value="ECO:0007669"/>
    <property type="project" value="TreeGrafter"/>
</dbReference>
<dbReference type="InterPro" id="IPR001312">
    <property type="entry name" value="Hexokinase"/>
</dbReference>
<dbReference type="GO" id="GO:0004340">
    <property type="term" value="F:glucokinase activity"/>
    <property type="evidence" value="ECO:0007669"/>
    <property type="project" value="TreeGrafter"/>
</dbReference>
<dbReference type="PRINTS" id="PR00475">
    <property type="entry name" value="HEXOKINASE"/>
</dbReference>
<dbReference type="Pfam" id="PF03727">
    <property type="entry name" value="Hexokinase_2"/>
    <property type="match status" value="1"/>
</dbReference>
<keyword evidence="4 11" id="KW-0808">Transferase</keyword>
<dbReference type="EMBL" id="GIBP01002814">
    <property type="protein sequence ID" value="NDV31783.1"/>
    <property type="molecule type" value="Transcribed_RNA"/>
</dbReference>
<dbReference type="GO" id="GO:0001678">
    <property type="term" value="P:intracellular glucose homeostasis"/>
    <property type="evidence" value="ECO:0007669"/>
    <property type="project" value="InterPro"/>
</dbReference>
<dbReference type="InterPro" id="IPR022673">
    <property type="entry name" value="Hexokinase_C"/>
</dbReference>
<evidence type="ECO:0000256" key="10">
    <source>
        <dbReference type="ARBA" id="ARBA00047905"/>
    </source>
</evidence>
<sequence length="432" mass="47225">MTKIKSAFQEELKQGLIEGDDKSTLAMIPTFVTKLPKGTETGLTYALDIGGTNLRVFKVLLTGHSTAQITASVSIEIPKDIQFLDVHAFFSFVADQVKLLVGDTQEEIQLGFTFSFAYQQTSINSGILLRWTKGFNASGFGDKDVVVLLQEALRKKGINANVGALIDDTTGTMLTGSYKNIGPNCCMGVIIGTGINICYWEDLHNIKKLPGEHPKGDGMIVNTEAGNFGSLPSLGRDLVITKWDQILNAQSLNPDQQMLEKQVSGMYLGELFRIMLLDLVRNGDLVKEDEKNGKLEQKDGFSTQEMGIVEADETPQLSKVEQQLVNYSIQSTLEQRKLVQRLAFGISSRASALVASIVAGCLSQMGRDKEEVSVAVDGSVFEKYPNFKQRIQTNLQMLLGHNKVHLVLVKDGSGVGAALATLIFGKENKVDI</sequence>
<dbReference type="SUPFAM" id="SSF53067">
    <property type="entry name" value="Actin-like ATPase domain"/>
    <property type="match status" value="2"/>
</dbReference>
<dbReference type="GO" id="GO:0005524">
    <property type="term" value="F:ATP binding"/>
    <property type="evidence" value="ECO:0007669"/>
    <property type="project" value="UniProtKB-UniRule"/>
</dbReference>
<evidence type="ECO:0000313" key="14">
    <source>
        <dbReference type="EMBL" id="NDV31783.1"/>
    </source>
</evidence>
<dbReference type="EC" id="2.7.1.-" evidence="11"/>
<dbReference type="GO" id="GO:0006096">
    <property type="term" value="P:glycolytic process"/>
    <property type="evidence" value="ECO:0007669"/>
    <property type="project" value="UniProtKB-UniPathway"/>
</dbReference>
<dbReference type="PROSITE" id="PS51748">
    <property type="entry name" value="HEXOKINASE_2"/>
    <property type="match status" value="1"/>
</dbReference>
<dbReference type="InterPro" id="IPR022672">
    <property type="entry name" value="Hexokinase_N"/>
</dbReference>
<keyword evidence="7 11" id="KW-0067">ATP-binding</keyword>
<evidence type="ECO:0000256" key="4">
    <source>
        <dbReference type="ARBA" id="ARBA00022679"/>
    </source>
</evidence>
<dbReference type="GO" id="GO:0006006">
    <property type="term" value="P:glucose metabolic process"/>
    <property type="evidence" value="ECO:0007669"/>
    <property type="project" value="TreeGrafter"/>
</dbReference>
<name>A0A6B2L413_9EUKA</name>
<evidence type="ECO:0000256" key="8">
    <source>
        <dbReference type="ARBA" id="ARBA00023152"/>
    </source>
</evidence>
<comment type="catalytic activity">
    <reaction evidence="9">
        <text>a D-hexose + ATP = a D-hexose 6-phosphate + ADP + H(+)</text>
        <dbReference type="Rhea" id="RHEA:22740"/>
        <dbReference type="ChEBI" id="CHEBI:4194"/>
        <dbReference type="ChEBI" id="CHEBI:15378"/>
        <dbReference type="ChEBI" id="CHEBI:30616"/>
        <dbReference type="ChEBI" id="CHEBI:229467"/>
        <dbReference type="ChEBI" id="CHEBI:456216"/>
        <dbReference type="EC" id="2.7.1.1"/>
    </reaction>
    <physiologicalReaction direction="left-to-right" evidence="9">
        <dbReference type="Rhea" id="RHEA:22741"/>
    </physiologicalReaction>
</comment>
<evidence type="ECO:0000256" key="3">
    <source>
        <dbReference type="ARBA" id="ARBA00009225"/>
    </source>
</evidence>
<dbReference type="PANTHER" id="PTHR19443">
    <property type="entry name" value="HEXOKINASE"/>
    <property type="match status" value="1"/>
</dbReference>
<reference evidence="14" key="1">
    <citation type="journal article" date="2020" name="J. Eukaryot. Microbiol.">
        <title>De novo Sequencing, Assembly and Annotation of the Transcriptome for the Free-Living Testate Amoeba Arcella intermedia.</title>
        <authorList>
            <person name="Ribeiro G.M."/>
            <person name="Porfirio-Sousa A.L."/>
            <person name="Maurer-Alcala X.X."/>
            <person name="Katz L.A."/>
            <person name="Lahr D.J.G."/>
        </authorList>
    </citation>
    <scope>NUCLEOTIDE SEQUENCE</scope>
</reference>
<proteinExistence type="inferred from homology"/>
<evidence type="ECO:0000256" key="6">
    <source>
        <dbReference type="ARBA" id="ARBA00022777"/>
    </source>
</evidence>
<evidence type="ECO:0000256" key="11">
    <source>
        <dbReference type="RuleBase" id="RU362007"/>
    </source>
</evidence>
<evidence type="ECO:0000259" key="12">
    <source>
        <dbReference type="Pfam" id="PF00349"/>
    </source>
</evidence>
<dbReference type="UniPathway" id="UPA00109">
    <property type="reaction ID" value="UER00180"/>
</dbReference>
<evidence type="ECO:0000256" key="9">
    <source>
        <dbReference type="ARBA" id="ARBA00044613"/>
    </source>
</evidence>
<dbReference type="Gene3D" id="3.30.420.40">
    <property type="match status" value="1"/>
</dbReference>
<dbReference type="GO" id="GO:0005536">
    <property type="term" value="F:D-glucose binding"/>
    <property type="evidence" value="ECO:0007669"/>
    <property type="project" value="InterPro"/>
</dbReference>
<evidence type="ECO:0000256" key="7">
    <source>
        <dbReference type="ARBA" id="ARBA00022840"/>
    </source>
</evidence>
<organism evidence="14">
    <name type="scientific">Arcella intermedia</name>
    <dbReference type="NCBI Taxonomy" id="1963864"/>
    <lineage>
        <taxon>Eukaryota</taxon>
        <taxon>Amoebozoa</taxon>
        <taxon>Tubulinea</taxon>
        <taxon>Elardia</taxon>
        <taxon>Arcellinida</taxon>
        <taxon>Sphaerothecina</taxon>
        <taxon>Arcellidae</taxon>
        <taxon>Arcella</taxon>
    </lineage>
</organism>
<keyword evidence="6 11" id="KW-0418">Kinase</keyword>
<protein>
    <recommendedName>
        <fullName evidence="11">Phosphotransferase</fullName>
        <ecNumber evidence="11">2.7.1.-</ecNumber>
    </recommendedName>
</protein>
<dbReference type="InterPro" id="IPR043129">
    <property type="entry name" value="ATPase_NBD"/>
</dbReference>